<protein>
    <submittedName>
        <fullName evidence="1">Uncharacterized protein</fullName>
    </submittedName>
</protein>
<accession>A0A8J2K7H3</accession>
<dbReference type="OrthoDB" id="3934656at2759"/>
<dbReference type="GO" id="GO:0016705">
    <property type="term" value="F:oxidoreductase activity, acting on paired donors, with incorporation or reduction of molecular oxygen"/>
    <property type="evidence" value="ECO:0007669"/>
    <property type="project" value="InterPro"/>
</dbReference>
<dbReference type="GO" id="GO:0005506">
    <property type="term" value="F:iron ion binding"/>
    <property type="evidence" value="ECO:0007669"/>
    <property type="project" value="InterPro"/>
</dbReference>
<gene>
    <name evidence="1" type="ORF">AFUS01_LOCUS19662</name>
</gene>
<proteinExistence type="predicted"/>
<dbReference type="GO" id="GO:0020037">
    <property type="term" value="F:heme binding"/>
    <property type="evidence" value="ECO:0007669"/>
    <property type="project" value="InterPro"/>
</dbReference>
<name>A0A8J2K7H3_9HEXA</name>
<dbReference type="EMBL" id="CAJVCH010204919">
    <property type="protein sequence ID" value="CAG7731053.1"/>
    <property type="molecule type" value="Genomic_DNA"/>
</dbReference>
<dbReference type="GO" id="GO:0004497">
    <property type="term" value="F:monooxygenase activity"/>
    <property type="evidence" value="ECO:0007669"/>
    <property type="project" value="InterPro"/>
</dbReference>
<evidence type="ECO:0000313" key="2">
    <source>
        <dbReference type="Proteomes" id="UP000708208"/>
    </source>
</evidence>
<reference evidence="1" key="1">
    <citation type="submission" date="2021-06" db="EMBL/GenBank/DDBJ databases">
        <authorList>
            <person name="Hodson N. C."/>
            <person name="Mongue J. A."/>
            <person name="Jaron S. K."/>
        </authorList>
    </citation>
    <scope>NUCLEOTIDE SEQUENCE</scope>
</reference>
<dbReference type="Pfam" id="PF00067">
    <property type="entry name" value="p450"/>
    <property type="match status" value="1"/>
</dbReference>
<dbReference type="AlphaFoldDB" id="A0A8J2K7H3"/>
<sequence>LGNFPCKVLLNGKQKYGPVYRVKFGSFRTVVLNDTKSVKAAFRLAAFSDRPPLKQYKDGTEDNGLDIIFGYELLTLVKNCDLECYKCGIL</sequence>
<evidence type="ECO:0000313" key="1">
    <source>
        <dbReference type="EMBL" id="CAG7731053.1"/>
    </source>
</evidence>
<organism evidence="1 2">
    <name type="scientific">Allacma fusca</name>
    <dbReference type="NCBI Taxonomy" id="39272"/>
    <lineage>
        <taxon>Eukaryota</taxon>
        <taxon>Metazoa</taxon>
        <taxon>Ecdysozoa</taxon>
        <taxon>Arthropoda</taxon>
        <taxon>Hexapoda</taxon>
        <taxon>Collembola</taxon>
        <taxon>Symphypleona</taxon>
        <taxon>Sminthuridae</taxon>
        <taxon>Allacma</taxon>
    </lineage>
</organism>
<dbReference type="InterPro" id="IPR001128">
    <property type="entry name" value="Cyt_P450"/>
</dbReference>
<comment type="caution">
    <text evidence="1">The sequence shown here is derived from an EMBL/GenBank/DDBJ whole genome shotgun (WGS) entry which is preliminary data.</text>
</comment>
<dbReference type="Proteomes" id="UP000708208">
    <property type="component" value="Unassembled WGS sequence"/>
</dbReference>
<keyword evidence="2" id="KW-1185">Reference proteome</keyword>
<feature type="non-terminal residue" evidence="1">
    <location>
        <position position="1"/>
    </location>
</feature>